<name>A0A816GIV2_9BILA</name>
<evidence type="ECO:0000313" key="2">
    <source>
        <dbReference type="EMBL" id="CAF4657471.1"/>
    </source>
</evidence>
<keyword evidence="3" id="KW-1185">Reference proteome</keyword>
<dbReference type="Proteomes" id="UP000663829">
    <property type="component" value="Unassembled WGS sequence"/>
</dbReference>
<dbReference type="EMBL" id="CAJOBC010144864">
    <property type="protein sequence ID" value="CAF4657471.1"/>
    <property type="molecule type" value="Genomic_DNA"/>
</dbReference>
<proteinExistence type="predicted"/>
<organism evidence="1 3">
    <name type="scientific">Didymodactylos carnosus</name>
    <dbReference type="NCBI Taxonomy" id="1234261"/>
    <lineage>
        <taxon>Eukaryota</taxon>
        <taxon>Metazoa</taxon>
        <taxon>Spiralia</taxon>
        <taxon>Gnathifera</taxon>
        <taxon>Rotifera</taxon>
        <taxon>Eurotatoria</taxon>
        <taxon>Bdelloidea</taxon>
        <taxon>Philodinida</taxon>
        <taxon>Philodinidae</taxon>
        <taxon>Didymodactylos</taxon>
    </lineage>
</organism>
<dbReference type="Proteomes" id="UP000681722">
    <property type="component" value="Unassembled WGS sequence"/>
</dbReference>
<comment type="caution">
    <text evidence="1">The sequence shown here is derived from an EMBL/GenBank/DDBJ whole genome shotgun (WGS) entry which is preliminary data.</text>
</comment>
<gene>
    <name evidence="1" type="ORF">GPM918_LOCUS46424</name>
    <name evidence="2" type="ORF">SRO942_LOCUS50562</name>
</gene>
<evidence type="ECO:0000313" key="1">
    <source>
        <dbReference type="EMBL" id="CAF1674277.1"/>
    </source>
</evidence>
<sequence length="97" mass="10969">MEFHGTPAGLLPGVSIRGSYCYMEAWIFNRGEFLLFLPLLLRMFLRNNDGNIECVDDVSDSLILDVVAAVDSLEYLTVVDDLGKNIYCYVLNTEKEL</sequence>
<evidence type="ECO:0000313" key="3">
    <source>
        <dbReference type="Proteomes" id="UP000663829"/>
    </source>
</evidence>
<reference evidence="1" key="1">
    <citation type="submission" date="2021-02" db="EMBL/GenBank/DDBJ databases">
        <authorList>
            <person name="Nowell W R."/>
        </authorList>
    </citation>
    <scope>NUCLEOTIDE SEQUENCE</scope>
</reference>
<accession>A0A816GIV2</accession>
<dbReference type="EMBL" id="CAJNOQ010062662">
    <property type="protein sequence ID" value="CAF1674277.1"/>
    <property type="molecule type" value="Genomic_DNA"/>
</dbReference>
<protein>
    <submittedName>
        <fullName evidence="1">Uncharacterized protein</fullName>
    </submittedName>
</protein>
<dbReference type="AlphaFoldDB" id="A0A816GIV2"/>